<keyword evidence="2" id="KW-0067">ATP-binding</keyword>
<keyword evidence="2" id="KW-0378">Hydrolase</keyword>
<dbReference type="SUPFAM" id="SSF52540">
    <property type="entry name" value="P-loop containing nucleoside triphosphate hydrolases"/>
    <property type="match status" value="1"/>
</dbReference>
<comment type="caution">
    <text evidence="2">The sequence shown here is derived from an EMBL/GenBank/DDBJ whole genome shotgun (WGS) entry which is preliminary data.</text>
</comment>
<evidence type="ECO:0000313" key="2">
    <source>
        <dbReference type="EMBL" id="MFC4738969.1"/>
    </source>
</evidence>
<dbReference type="InterPro" id="IPR027417">
    <property type="entry name" value="P-loop_NTPase"/>
</dbReference>
<dbReference type="GO" id="GO:0004386">
    <property type="term" value="F:helicase activity"/>
    <property type="evidence" value="ECO:0007669"/>
    <property type="project" value="UniProtKB-KW"/>
</dbReference>
<dbReference type="Proteomes" id="UP001595885">
    <property type="component" value="Unassembled WGS sequence"/>
</dbReference>
<feature type="domain" description="Helicase ATP-binding" evidence="1">
    <location>
        <begin position="52"/>
        <end position="249"/>
    </location>
</feature>
<reference evidence="3" key="1">
    <citation type="journal article" date="2019" name="Int. J. Syst. Evol. Microbiol.">
        <title>The Global Catalogue of Microorganisms (GCM) 10K type strain sequencing project: providing services to taxonomists for standard genome sequencing and annotation.</title>
        <authorList>
            <consortium name="The Broad Institute Genomics Platform"/>
            <consortium name="The Broad Institute Genome Sequencing Center for Infectious Disease"/>
            <person name="Wu L."/>
            <person name="Ma J."/>
        </authorList>
    </citation>
    <scope>NUCLEOTIDE SEQUENCE [LARGE SCALE GENOMIC DNA]</scope>
    <source>
        <strain evidence="3">CCUG 50349</strain>
    </source>
</reference>
<keyword evidence="2" id="KW-0547">Nucleotide-binding</keyword>
<gene>
    <name evidence="2" type="ORF">ACFO3U_03090</name>
</gene>
<dbReference type="PROSITE" id="PS51192">
    <property type="entry name" value="HELICASE_ATP_BIND_1"/>
    <property type="match status" value="1"/>
</dbReference>
<evidence type="ECO:0000313" key="3">
    <source>
        <dbReference type="Proteomes" id="UP001595885"/>
    </source>
</evidence>
<dbReference type="RefSeq" id="WP_379738269.1">
    <property type="nucleotide sequence ID" value="NZ_JBHSGW010000002.1"/>
</dbReference>
<evidence type="ECO:0000259" key="1">
    <source>
        <dbReference type="PROSITE" id="PS51192"/>
    </source>
</evidence>
<keyword evidence="3" id="KW-1185">Reference proteome</keyword>
<proteinExistence type="predicted"/>
<dbReference type="EMBL" id="JBHSGW010000002">
    <property type="protein sequence ID" value="MFC4738969.1"/>
    <property type="molecule type" value="Genomic_DNA"/>
</dbReference>
<keyword evidence="2" id="KW-0347">Helicase</keyword>
<protein>
    <submittedName>
        <fullName evidence="2">DEAD/DEAH box helicase family protein</fullName>
    </submittedName>
</protein>
<dbReference type="InterPro" id="IPR014001">
    <property type="entry name" value="Helicase_ATP-bd"/>
</dbReference>
<organism evidence="2 3">
    <name type="scientific">Flavobacterium ponti</name>
    <dbReference type="NCBI Taxonomy" id="665133"/>
    <lineage>
        <taxon>Bacteria</taxon>
        <taxon>Pseudomonadati</taxon>
        <taxon>Bacteroidota</taxon>
        <taxon>Flavobacteriia</taxon>
        <taxon>Flavobacteriales</taxon>
        <taxon>Flavobacteriaceae</taxon>
        <taxon>Flavobacterium</taxon>
    </lineage>
</organism>
<accession>A0ABV9P3V7</accession>
<sequence length="817" mass="95618">MKFTEEDLISIPIEFKKIIPSDFESPFYESTITHISPNNEGFISDELLPILESEYNIGNTVVINAGVGQGKSKALIDKVIDYSKSDKYIVIIAVPFNTLIKQYEDDCIERGINQSEIFNIERIKKYNFLNTQDFNDSLLVNDDSNISDFKIHIMTINSFLRNPGENNLKQSEIRTKYFDKLKLFCIQNDKKIVVIFDEIHDGIQNFKEEYIYSLWSFQELIFKIFIVSATFNEASKEVIKYLSEFTNRKISIIEAKRLKAKERQSKLNLIFNDYKAISNNSHLKKLTKELIKEKKNFDLIIYSKKQIKLLLKPNGLLYPIKDELNLCYKDIFDFSKKSDKRYDKELVNVGTNFTTGVNITKENHTLIVVLPKRLPINENINRGIFSSGINALIQTLARQRNVGEIYIVMPTPYKIHNESLPYSQLINEKILNYFDEYSFGNEVKYSNINNQRELLIRVYDKLVSLNNSATIKINKTDRPGMNTLQYPSLERFILEKGEKYLTNKFFDGDLATYTFFAAITNQFLNCTLNEILNDNKIFIEDGNLYGTAYEIYKDFAFCTIFGNPDDELDEVFHSYYSEYEILKNILDFLENKEIYIEDEKANISVKRHLKRALMYLTVQHGTEEGFEGLQNMGSIEMGKTLSKIYFQSCIKFSNIPLLKIGDDTFAKTTYNDNYKLSNDTVLKILHYKKWNEYIDIMEKNIKPHKKHMILSKEPNTLFKSKFKKEKMISDLENMFSSDLILKEEIISFKDTFTTTDDNKKVDTFYTLLFNTFFTKAAIDIQITFSGTRIRFYKDVERKNIESLKINLLYYRIPDAIL</sequence>
<name>A0ABV9P3V7_9FLAO</name>